<keyword evidence="5 10" id="KW-0443">Lipid metabolism</keyword>
<dbReference type="OrthoDB" id="9806408at2"/>
<dbReference type="InterPro" id="IPR012281">
    <property type="entry name" value="Phospholipid_synth_PlsX-like"/>
</dbReference>
<dbReference type="Proteomes" id="UP000003688">
    <property type="component" value="Unassembled WGS sequence"/>
</dbReference>
<dbReference type="RefSeq" id="WP_007413162.1">
    <property type="nucleotide sequence ID" value="NZ_ABOX02000003.1"/>
</dbReference>
<keyword evidence="12" id="KW-1185">Reference proteome</keyword>
<comment type="caution">
    <text evidence="11">The sequence shown here is derived from an EMBL/GenBank/DDBJ whole genome shotgun (WGS) entry which is preliminary data.</text>
</comment>
<dbReference type="EC" id="2.3.1.274" evidence="8 10"/>
<evidence type="ECO:0000256" key="9">
    <source>
        <dbReference type="ARBA" id="ARBA00046608"/>
    </source>
</evidence>
<evidence type="ECO:0000256" key="10">
    <source>
        <dbReference type="HAMAP-Rule" id="MF_00019"/>
    </source>
</evidence>
<keyword evidence="7 10" id="KW-1208">Phospholipid metabolism</keyword>
<name>B9XBG4_PEDPL</name>
<dbReference type="NCBIfam" id="TIGR00182">
    <property type="entry name" value="plsX"/>
    <property type="match status" value="1"/>
</dbReference>
<dbReference type="SUPFAM" id="SSF53659">
    <property type="entry name" value="Isocitrate/Isopropylmalate dehydrogenase-like"/>
    <property type="match status" value="1"/>
</dbReference>
<keyword evidence="4 10" id="KW-0808">Transferase</keyword>
<evidence type="ECO:0000256" key="8">
    <source>
        <dbReference type="ARBA" id="ARBA00024069"/>
    </source>
</evidence>
<evidence type="ECO:0000313" key="12">
    <source>
        <dbReference type="Proteomes" id="UP000003688"/>
    </source>
</evidence>
<comment type="subcellular location">
    <subcellularLocation>
        <location evidence="10">Cytoplasm</location>
    </subcellularLocation>
    <text evidence="10">Associated with the membrane possibly through PlsY.</text>
</comment>
<evidence type="ECO:0000313" key="11">
    <source>
        <dbReference type="EMBL" id="EEF62849.1"/>
    </source>
</evidence>
<dbReference type="InterPro" id="IPR003664">
    <property type="entry name" value="FA_synthesis"/>
</dbReference>
<dbReference type="GO" id="GO:0043811">
    <property type="term" value="F:phosphate:acyl-[acyl carrier protein] acyltransferase activity"/>
    <property type="evidence" value="ECO:0007669"/>
    <property type="project" value="UniProtKB-UniRule"/>
</dbReference>
<evidence type="ECO:0000256" key="4">
    <source>
        <dbReference type="ARBA" id="ARBA00022679"/>
    </source>
</evidence>
<proteinExistence type="inferred from homology"/>
<evidence type="ECO:0000256" key="6">
    <source>
        <dbReference type="ARBA" id="ARBA00023209"/>
    </source>
</evidence>
<comment type="function">
    <text evidence="10">Catalyzes the reversible formation of acyl-phosphate (acyl-PO(4)) from acyl-[acyl-carrier-protein] (acyl-ACP). This enzyme utilizes acyl-ACP as fatty acyl donor, but not acyl-CoA.</text>
</comment>
<comment type="similarity">
    <text evidence="10">Belongs to the PlsX family.</text>
</comment>
<dbReference type="PIRSF" id="PIRSF002465">
    <property type="entry name" value="Phsphlp_syn_PlsX"/>
    <property type="match status" value="1"/>
</dbReference>
<dbReference type="UniPathway" id="UPA00085"/>
<dbReference type="GO" id="GO:0006633">
    <property type="term" value="P:fatty acid biosynthetic process"/>
    <property type="evidence" value="ECO:0007669"/>
    <property type="project" value="UniProtKB-UniRule"/>
</dbReference>
<evidence type="ECO:0000256" key="5">
    <source>
        <dbReference type="ARBA" id="ARBA00023098"/>
    </source>
</evidence>
<comment type="subunit">
    <text evidence="9 10">Homodimer. Probably interacts with PlsY.</text>
</comment>
<dbReference type="GO" id="GO:0008654">
    <property type="term" value="P:phospholipid biosynthetic process"/>
    <property type="evidence" value="ECO:0007669"/>
    <property type="project" value="UniProtKB-KW"/>
</dbReference>
<dbReference type="Gene3D" id="3.40.718.10">
    <property type="entry name" value="Isopropylmalate Dehydrogenase"/>
    <property type="match status" value="1"/>
</dbReference>
<evidence type="ECO:0000256" key="3">
    <source>
        <dbReference type="ARBA" id="ARBA00022516"/>
    </source>
</evidence>
<keyword evidence="2 10" id="KW-0963">Cytoplasm</keyword>
<dbReference type="Pfam" id="PF02504">
    <property type="entry name" value="FA_synthesis"/>
    <property type="match status" value="1"/>
</dbReference>
<keyword evidence="3 10" id="KW-0444">Lipid biosynthesis</keyword>
<organism evidence="11 12">
    <name type="scientific">Pedosphaera parvula (strain Ellin514)</name>
    <dbReference type="NCBI Taxonomy" id="320771"/>
    <lineage>
        <taxon>Bacteria</taxon>
        <taxon>Pseudomonadati</taxon>
        <taxon>Verrucomicrobiota</taxon>
        <taxon>Pedosphaerae</taxon>
        <taxon>Pedosphaerales</taxon>
        <taxon>Pedosphaeraceae</taxon>
        <taxon>Pedosphaera</taxon>
    </lineage>
</organism>
<dbReference type="STRING" id="320771.Cflav_PD5484"/>
<dbReference type="PANTHER" id="PTHR30100">
    <property type="entry name" value="FATTY ACID/PHOSPHOLIPID SYNTHESIS PROTEIN PLSX"/>
    <property type="match status" value="1"/>
</dbReference>
<dbReference type="EMBL" id="ABOX02000003">
    <property type="protein sequence ID" value="EEF62849.1"/>
    <property type="molecule type" value="Genomic_DNA"/>
</dbReference>
<accession>B9XBG4</accession>
<evidence type="ECO:0000256" key="2">
    <source>
        <dbReference type="ARBA" id="ARBA00022490"/>
    </source>
</evidence>
<sequence length="342" mass="37176">MRIAVDVMGGDHGCGVVIEGVKRALEADSKISALYLVGKQEDIHAAMQVSGLVDKRVHIVHSTEVMTMEDKPTVALRKKKDSSIAKAVDLVAEGKADAVISLGNTGGILTFATFKLRPLPGVERAGIATVIPAPDNEFVLLDSGANIECKPLHLAQYAVMGSVYSREILRYKNPRVGLLCNGTEEGKGNELTKEAYRLCKQLDLNFVGNVEGHDLFANKVDVVVCDGFVGNIVLKTCESLAVGIFAMLKRELVRNPKRQLGAYLAQNAFRVIKRRMDPEIYGGAPLLGLNGIVMKAHGSAKEKSIMNAIRITTETVQNRINKTIVEEIQRANERLAATKSEE</sequence>
<gene>
    <name evidence="10" type="primary">plsX</name>
    <name evidence="11" type="ORF">Cflav_PD5484</name>
</gene>
<dbReference type="HAMAP" id="MF_00019">
    <property type="entry name" value="PlsX"/>
    <property type="match status" value="1"/>
</dbReference>
<evidence type="ECO:0000256" key="1">
    <source>
        <dbReference type="ARBA" id="ARBA00001232"/>
    </source>
</evidence>
<evidence type="ECO:0000256" key="7">
    <source>
        <dbReference type="ARBA" id="ARBA00023264"/>
    </source>
</evidence>
<comment type="pathway">
    <text evidence="10">Lipid metabolism; phospholipid metabolism.</text>
</comment>
<dbReference type="PANTHER" id="PTHR30100:SF1">
    <property type="entry name" value="PHOSPHATE ACYLTRANSFERASE"/>
    <property type="match status" value="1"/>
</dbReference>
<keyword evidence="6 10" id="KW-0594">Phospholipid biosynthesis</keyword>
<dbReference type="AlphaFoldDB" id="B9XBG4"/>
<comment type="catalytic activity">
    <reaction evidence="1 10">
        <text>a fatty acyl-[ACP] + phosphate = an acyl phosphate + holo-[ACP]</text>
        <dbReference type="Rhea" id="RHEA:42292"/>
        <dbReference type="Rhea" id="RHEA-COMP:9685"/>
        <dbReference type="Rhea" id="RHEA-COMP:14125"/>
        <dbReference type="ChEBI" id="CHEBI:43474"/>
        <dbReference type="ChEBI" id="CHEBI:59918"/>
        <dbReference type="ChEBI" id="CHEBI:64479"/>
        <dbReference type="ChEBI" id="CHEBI:138651"/>
        <dbReference type="EC" id="2.3.1.274"/>
    </reaction>
</comment>
<reference evidence="11 12" key="1">
    <citation type="journal article" date="2011" name="J. Bacteriol.">
        <title>Genome sequence of 'Pedosphaera parvula' Ellin514, an aerobic Verrucomicrobial isolate from pasture soil.</title>
        <authorList>
            <person name="Kant R."/>
            <person name="van Passel M.W."/>
            <person name="Sangwan P."/>
            <person name="Palva A."/>
            <person name="Lucas S."/>
            <person name="Copeland A."/>
            <person name="Lapidus A."/>
            <person name="Glavina Del Rio T."/>
            <person name="Dalin E."/>
            <person name="Tice H."/>
            <person name="Bruce D."/>
            <person name="Goodwin L."/>
            <person name="Pitluck S."/>
            <person name="Chertkov O."/>
            <person name="Larimer F.W."/>
            <person name="Land M.L."/>
            <person name="Hauser L."/>
            <person name="Brettin T.S."/>
            <person name="Detter J.C."/>
            <person name="Han S."/>
            <person name="de Vos W.M."/>
            <person name="Janssen P.H."/>
            <person name="Smidt H."/>
        </authorList>
    </citation>
    <scope>NUCLEOTIDE SEQUENCE [LARGE SCALE GENOMIC DNA]</scope>
    <source>
        <strain evidence="11 12">Ellin514</strain>
    </source>
</reference>
<protein>
    <recommendedName>
        <fullName evidence="8 10">Phosphate acyltransferase</fullName>
        <ecNumber evidence="8 10">2.3.1.274</ecNumber>
    </recommendedName>
    <alternativeName>
        <fullName evidence="10">Acyl-ACP phosphotransacylase</fullName>
    </alternativeName>
    <alternativeName>
        <fullName evidence="10">Acyl-[acyl-carrier-protein]--phosphate acyltransferase</fullName>
    </alternativeName>
    <alternativeName>
        <fullName evidence="10">Phosphate-acyl-ACP acyltransferase</fullName>
    </alternativeName>
</protein>
<dbReference type="GO" id="GO:0005737">
    <property type="term" value="C:cytoplasm"/>
    <property type="evidence" value="ECO:0007669"/>
    <property type="project" value="UniProtKB-SubCell"/>
</dbReference>